<dbReference type="AlphaFoldDB" id="A0AAD6YUQ2"/>
<evidence type="ECO:0000313" key="3">
    <source>
        <dbReference type="Proteomes" id="UP001219525"/>
    </source>
</evidence>
<proteinExistence type="predicted"/>
<accession>A0AAD6YUQ2</accession>
<protein>
    <submittedName>
        <fullName evidence="2">Uncharacterized protein</fullName>
    </submittedName>
</protein>
<feature type="non-terminal residue" evidence="2">
    <location>
        <position position="108"/>
    </location>
</feature>
<name>A0AAD6YUQ2_9AGAR</name>
<sequence>NASEAEWQVKLKKLEKKIRKFNWGVGRGDEAAIIASMRDLATSHPDPEIQTYWSRRADQFERAPDSDKMAILKDITRGLAIMIASPFAIMGAIFMGTGMALKAGGNLI</sequence>
<feature type="non-terminal residue" evidence="2">
    <location>
        <position position="1"/>
    </location>
</feature>
<dbReference type="Proteomes" id="UP001219525">
    <property type="component" value="Unassembled WGS sequence"/>
</dbReference>
<evidence type="ECO:0000256" key="1">
    <source>
        <dbReference type="SAM" id="Phobius"/>
    </source>
</evidence>
<comment type="caution">
    <text evidence="2">The sequence shown here is derived from an EMBL/GenBank/DDBJ whole genome shotgun (WGS) entry which is preliminary data.</text>
</comment>
<keyword evidence="3" id="KW-1185">Reference proteome</keyword>
<organism evidence="2 3">
    <name type="scientific">Mycena pura</name>
    <dbReference type="NCBI Taxonomy" id="153505"/>
    <lineage>
        <taxon>Eukaryota</taxon>
        <taxon>Fungi</taxon>
        <taxon>Dikarya</taxon>
        <taxon>Basidiomycota</taxon>
        <taxon>Agaricomycotina</taxon>
        <taxon>Agaricomycetes</taxon>
        <taxon>Agaricomycetidae</taxon>
        <taxon>Agaricales</taxon>
        <taxon>Marasmiineae</taxon>
        <taxon>Mycenaceae</taxon>
        <taxon>Mycena</taxon>
    </lineage>
</organism>
<feature type="transmembrane region" description="Helical" evidence="1">
    <location>
        <begin position="78"/>
        <end position="101"/>
    </location>
</feature>
<keyword evidence="1" id="KW-1133">Transmembrane helix</keyword>
<reference evidence="2" key="1">
    <citation type="submission" date="2023-03" db="EMBL/GenBank/DDBJ databases">
        <title>Massive genome expansion in bonnet fungi (Mycena s.s.) driven by repeated elements and novel gene families across ecological guilds.</title>
        <authorList>
            <consortium name="Lawrence Berkeley National Laboratory"/>
            <person name="Harder C.B."/>
            <person name="Miyauchi S."/>
            <person name="Viragh M."/>
            <person name="Kuo A."/>
            <person name="Thoen E."/>
            <person name="Andreopoulos B."/>
            <person name="Lu D."/>
            <person name="Skrede I."/>
            <person name="Drula E."/>
            <person name="Henrissat B."/>
            <person name="Morin E."/>
            <person name="Kohler A."/>
            <person name="Barry K."/>
            <person name="LaButti K."/>
            <person name="Morin E."/>
            <person name="Salamov A."/>
            <person name="Lipzen A."/>
            <person name="Mereny Z."/>
            <person name="Hegedus B."/>
            <person name="Baldrian P."/>
            <person name="Stursova M."/>
            <person name="Weitz H."/>
            <person name="Taylor A."/>
            <person name="Grigoriev I.V."/>
            <person name="Nagy L.G."/>
            <person name="Martin F."/>
            <person name="Kauserud H."/>
        </authorList>
    </citation>
    <scope>NUCLEOTIDE SEQUENCE</scope>
    <source>
        <strain evidence="2">9144</strain>
    </source>
</reference>
<keyword evidence="1" id="KW-0812">Transmembrane</keyword>
<dbReference type="EMBL" id="JARJCW010000002">
    <property type="protein sequence ID" value="KAJ7229164.1"/>
    <property type="molecule type" value="Genomic_DNA"/>
</dbReference>
<evidence type="ECO:0000313" key="2">
    <source>
        <dbReference type="EMBL" id="KAJ7229164.1"/>
    </source>
</evidence>
<gene>
    <name evidence="2" type="ORF">GGX14DRAFT_327973</name>
</gene>
<keyword evidence="1" id="KW-0472">Membrane</keyword>